<keyword evidence="5 7" id="KW-0472">Membrane</keyword>
<dbReference type="Gene3D" id="2.40.170.20">
    <property type="entry name" value="TonB-dependent receptor, beta-barrel domain"/>
    <property type="match status" value="1"/>
</dbReference>
<dbReference type="InterPro" id="IPR011662">
    <property type="entry name" value="Secretin/TonB_short_N"/>
</dbReference>
<evidence type="ECO:0000256" key="5">
    <source>
        <dbReference type="ARBA" id="ARBA00023136"/>
    </source>
</evidence>
<dbReference type="NCBIfam" id="TIGR04057">
    <property type="entry name" value="SusC_RagA_signa"/>
    <property type="match status" value="1"/>
</dbReference>
<evidence type="ECO:0000259" key="10">
    <source>
        <dbReference type="Pfam" id="PF07715"/>
    </source>
</evidence>
<feature type="domain" description="TonB-dependent receptor plug" evidence="10">
    <location>
        <begin position="267"/>
        <end position="366"/>
    </location>
</feature>
<dbReference type="InterPro" id="IPR023996">
    <property type="entry name" value="TonB-dep_OMP_SusC/RagA"/>
</dbReference>
<feature type="region of interest" description="Disordered" evidence="8">
    <location>
        <begin position="1"/>
        <end position="21"/>
    </location>
</feature>
<dbReference type="Gene3D" id="2.60.40.1120">
    <property type="entry name" value="Carboxypeptidase-like, regulatory domain"/>
    <property type="match status" value="1"/>
</dbReference>
<evidence type="ECO:0000313" key="12">
    <source>
        <dbReference type="Proteomes" id="UP000435036"/>
    </source>
</evidence>
<evidence type="ECO:0000256" key="8">
    <source>
        <dbReference type="SAM" id="MobiDB-lite"/>
    </source>
</evidence>
<evidence type="ECO:0000256" key="6">
    <source>
        <dbReference type="ARBA" id="ARBA00023237"/>
    </source>
</evidence>
<name>A0A6N8KSP4_9SPHI</name>
<dbReference type="PROSITE" id="PS52016">
    <property type="entry name" value="TONB_DEPENDENT_REC_3"/>
    <property type="match status" value="1"/>
</dbReference>
<keyword evidence="12" id="KW-1185">Reference proteome</keyword>
<evidence type="ECO:0000256" key="7">
    <source>
        <dbReference type="PROSITE-ProRule" id="PRU01360"/>
    </source>
</evidence>
<dbReference type="InterPro" id="IPR039426">
    <property type="entry name" value="TonB-dep_rcpt-like"/>
</dbReference>
<dbReference type="Pfam" id="PF07715">
    <property type="entry name" value="Plug"/>
    <property type="match status" value="1"/>
</dbReference>
<feature type="domain" description="Secretin/TonB short N-terminal" evidence="9">
    <location>
        <begin position="79"/>
        <end position="130"/>
    </location>
</feature>
<evidence type="ECO:0000256" key="3">
    <source>
        <dbReference type="ARBA" id="ARBA00022452"/>
    </source>
</evidence>
<dbReference type="AlphaFoldDB" id="A0A6N8KSP4"/>
<dbReference type="GO" id="GO:0009279">
    <property type="term" value="C:cell outer membrane"/>
    <property type="evidence" value="ECO:0007669"/>
    <property type="project" value="UniProtKB-SubCell"/>
</dbReference>
<evidence type="ECO:0000256" key="1">
    <source>
        <dbReference type="ARBA" id="ARBA00004571"/>
    </source>
</evidence>
<dbReference type="SUPFAM" id="SSF49464">
    <property type="entry name" value="Carboxypeptidase regulatory domain-like"/>
    <property type="match status" value="1"/>
</dbReference>
<accession>A0A6N8KSP4</accession>
<keyword evidence="6 7" id="KW-0998">Cell outer membrane</keyword>
<dbReference type="InterPro" id="IPR023997">
    <property type="entry name" value="TonB-dep_OMP_SusC/RagA_CS"/>
</dbReference>
<reference evidence="11 12" key="1">
    <citation type="submission" date="2019-12" db="EMBL/GenBank/DDBJ databases">
        <authorList>
            <person name="Dong K."/>
        </authorList>
    </citation>
    <scope>NUCLEOTIDE SEQUENCE [LARGE SCALE GENOMIC DNA]</scope>
    <source>
        <strain evidence="11 12">JCM 31225</strain>
    </source>
</reference>
<keyword evidence="2 7" id="KW-0813">Transport</keyword>
<dbReference type="Pfam" id="PF07660">
    <property type="entry name" value="STN"/>
    <property type="match status" value="1"/>
</dbReference>
<dbReference type="Gene3D" id="3.55.50.30">
    <property type="match status" value="1"/>
</dbReference>
<evidence type="ECO:0000256" key="4">
    <source>
        <dbReference type="ARBA" id="ARBA00022692"/>
    </source>
</evidence>
<gene>
    <name evidence="11" type="ORF">GQF63_00270</name>
</gene>
<evidence type="ECO:0000313" key="11">
    <source>
        <dbReference type="EMBL" id="MVZ60445.1"/>
    </source>
</evidence>
<keyword evidence="3 7" id="KW-1134">Transmembrane beta strand</keyword>
<dbReference type="EMBL" id="WSQA01000001">
    <property type="protein sequence ID" value="MVZ60445.1"/>
    <property type="molecule type" value="Genomic_DNA"/>
</dbReference>
<dbReference type="InterPro" id="IPR037066">
    <property type="entry name" value="Plug_dom_sf"/>
</dbReference>
<evidence type="ECO:0000256" key="2">
    <source>
        <dbReference type="ARBA" id="ARBA00022448"/>
    </source>
</evidence>
<comment type="subcellular location">
    <subcellularLocation>
        <location evidence="1 7">Cell outer membrane</location>
        <topology evidence="1 7">Multi-pass membrane protein</topology>
    </subcellularLocation>
</comment>
<dbReference type="Pfam" id="PF13620">
    <property type="entry name" value="CarboxypepD_reg"/>
    <property type="match status" value="1"/>
</dbReference>
<comment type="similarity">
    <text evidence="7">Belongs to the TonB-dependent receptor family.</text>
</comment>
<dbReference type="Proteomes" id="UP000435036">
    <property type="component" value="Unassembled WGS sequence"/>
</dbReference>
<protein>
    <submittedName>
        <fullName evidence="11">SusC/RagA family TonB-linked outer membrane protein</fullName>
    </submittedName>
</protein>
<evidence type="ECO:0000259" key="9">
    <source>
        <dbReference type="Pfam" id="PF07660"/>
    </source>
</evidence>
<dbReference type="InterPro" id="IPR012910">
    <property type="entry name" value="Plug_dom"/>
</dbReference>
<proteinExistence type="inferred from homology"/>
<dbReference type="Gene3D" id="2.170.130.10">
    <property type="entry name" value="TonB-dependent receptor, plug domain"/>
    <property type="match status" value="1"/>
</dbReference>
<dbReference type="InterPro" id="IPR036942">
    <property type="entry name" value="Beta-barrel_TonB_sf"/>
</dbReference>
<dbReference type="NCBIfam" id="TIGR04056">
    <property type="entry name" value="OMP_RagA_SusC"/>
    <property type="match status" value="1"/>
</dbReference>
<organism evidence="11 12">
    <name type="scientific">Sphingobacterium humi</name>
    <dbReference type="NCBI Taxonomy" id="1796905"/>
    <lineage>
        <taxon>Bacteria</taxon>
        <taxon>Pseudomonadati</taxon>
        <taxon>Bacteroidota</taxon>
        <taxon>Sphingobacteriia</taxon>
        <taxon>Sphingobacteriales</taxon>
        <taxon>Sphingobacteriaceae</taxon>
        <taxon>Sphingobacterium</taxon>
    </lineage>
</organism>
<keyword evidence="4 7" id="KW-0812">Transmembrane</keyword>
<dbReference type="InterPro" id="IPR008969">
    <property type="entry name" value="CarboxyPept-like_regulatory"/>
</dbReference>
<comment type="caution">
    <text evidence="11">The sequence shown here is derived from an EMBL/GenBank/DDBJ whole genome shotgun (WGS) entry which is preliminary data.</text>
</comment>
<dbReference type="SUPFAM" id="SSF56935">
    <property type="entry name" value="Porins"/>
    <property type="match status" value="1"/>
</dbReference>
<sequence length="1223" mass="135511">MQALCGSFERKESMNNTKSSTNTSKVSTLLLLYMKLTLCILILSTLSVFGHVSAQQINLNVANMPLKKALVEISKQSGYTFAYKEEDLKNAKPVTVQVNNGSLAETLKLVFAKQPVDYRIKGQSISISPKSSNLFPSTAVDAAQQLITIRGKVLGANGAPLSGASVSSYKKEGKNQQAINTYKQTQTNENGEFLLEQVDAQATISISYIGYQSKIMAAAANLGTITLSADVSGLEVVNVTVNTGYQSIAKERSAGSFAQPDMKVFNERSGSMNVLQRLDGLIPGLTVNNSPQAKSNPLLVRGLTSIGVPDEFGETFSGTSRNPLFVVDGIALDDVTSINPEDVENITVLRDATAASIWGARASNGVIVITTKKGKAGEKITVKYDGFVNFQGKPNLNYYPLLNSQQFIQAARDVFDIAAYPWSTVAPYINLNFDAIPPHEMIQYDFKRGLISEAEANRKLDSLGGINNQSQINDLWNRNAVLTSHSVSVSGGGKVHSFYGSMAYVNNKSNVPGEKDDQYKINARQNFIFSKNIQAYLITDLTNRNSSAKRSLNFLPTDNPFVPYQLFRDAQGNNLSMPYMKPLTEPVRKEFEQQSGISLDYNPLDEFNYGYNKENSFLGRFTGGLDIKLFKHLKFEGVYGYVRGNSKSNSFDSEQSYRARSEVVQFTVNPQDGSDPIHYLPKTGGIHEVYNNNQTNWTVRNQFIYDNSWKDLHQLTLLAGQEAQEKFATLNRSSQRGYNELLQTYAAIDYFTLSTSGLANPVMPNWNGRSFLYATPYSESEQRVRFTSYYANAGYTYNRKYTLNASWRVDKSNLFGMDKSAQNKPVWSVGGKWVTSEEAFMKPYSWLNHLALRATYGITGNSPSPGTAASRDILSSLMESSLPGGVGLTVATPANPKLTWETTSTTNIGIDYALFNNRLSGTVDYYKKKTENLLGLLGTNPFTGYAEIVGNIGQLNNSGIELSLGGAIIQQRDFNWHATLILSYNKNEIKKLTLPTPVATGDAKVYRDMLEGFPAFSIFGYKYAGLDNMGDPQIELADKTITKELNVATVDDIVFKGSFQPPWNGGFSNSFSYKGFGLSANMVYNFGHVMRGWTNNFYTGRLLKNVYTDFDKRWKKEGDETLTDIPAFVANSGTSAERRNTNYYMSADRHVISASYIKLRDISLSYSIPTKWLQRVHADKLTLRAQVSNVMLWKANKLGIDPEFMMSTPVNQHAVTLGANVSF</sequence>